<name>A0A5D3AQW1_9TREE</name>
<comment type="caution">
    <text evidence="2">The sequence shown here is derived from an EMBL/GenBank/DDBJ whole genome shotgun (WGS) entry which is preliminary data.</text>
</comment>
<protein>
    <submittedName>
        <fullName evidence="2">Uncharacterized protein</fullName>
    </submittedName>
</protein>
<evidence type="ECO:0000313" key="3">
    <source>
        <dbReference type="Proteomes" id="UP000322245"/>
    </source>
</evidence>
<reference evidence="2 3" key="1">
    <citation type="submission" date="2017-05" db="EMBL/GenBank/DDBJ databases">
        <title>The Genome Sequence of Tsuchiyaea wingfieldii DSM 27421.</title>
        <authorList>
            <person name="Cuomo C."/>
            <person name="Passer A."/>
            <person name="Billmyre B."/>
            <person name="Heitman J."/>
        </authorList>
    </citation>
    <scope>NUCLEOTIDE SEQUENCE [LARGE SCALE GENOMIC DNA]</scope>
    <source>
        <strain evidence="2 3">DSM 27421</strain>
    </source>
</reference>
<keyword evidence="3" id="KW-1185">Reference proteome</keyword>
<proteinExistence type="predicted"/>
<dbReference type="Proteomes" id="UP000322245">
    <property type="component" value="Unassembled WGS sequence"/>
</dbReference>
<evidence type="ECO:0000256" key="1">
    <source>
        <dbReference type="SAM" id="MobiDB-lite"/>
    </source>
</evidence>
<feature type="non-terminal residue" evidence="2">
    <location>
        <position position="41"/>
    </location>
</feature>
<dbReference type="EMBL" id="NIDF01000105">
    <property type="protein sequence ID" value="TYJ53038.1"/>
    <property type="molecule type" value="Genomic_DNA"/>
</dbReference>
<gene>
    <name evidence="2" type="ORF">B9479_006368</name>
</gene>
<sequence length="41" mass="4515">MARTNPFADPENPVFTDTNSTGYPLSTFSTTNSGYWNHSST</sequence>
<feature type="region of interest" description="Disordered" evidence="1">
    <location>
        <begin position="1"/>
        <end position="23"/>
    </location>
</feature>
<accession>A0A5D3AQW1</accession>
<evidence type="ECO:0000313" key="2">
    <source>
        <dbReference type="EMBL" id="TYJ53038.1"/>
    </source>
</evidence>
<organism evidence="2 3">
    <name type="scientific">Cryptococcus floricola</name>
    <dbReference type="NCBI Taxonomy" id="2591691"/>
    <lineage>
        <taxon>Eukaryota</taxon>
        <taxon>Fungi</taxon>
        <taxon>Dikarya</taxon>
        <taxon>Basidiomycota</taxon>
        <taxon>Agaricomycotina</taxon>
        <taxon>Tremellomycetes</taxon>
        <taxon>Tremellales</taxon>
        <taxon>Cryptococcaceae</taxon>
        <taxon>Cryptococcus</taxon>
    </lineage>
</organism>
<dbReference type="AlphaFoldDB" id="A0A5D3AQW1"/>